<reference evidence="9 10" key="1">
    <citation type="submission" date="2020-04" db="EMBL/GenBank/DDBJ databases">
        <authorList>
            <person name="Yin C."/>
        </authorList>
    </citation>
    <scope>NUCLEOTIDE SEQUENCE [LARGE SCALE GENOMIC DNA]</scope>
    <source>
        <strain evidence="9 10">Ak56</strain>
    </source>
</reference>
<feature type="domain" description="SusD-like N-terminal" evidence="8">
    <location>
        <begin position="25"/>
        <end position="227"/>
    </location>
</feature>
<comment type="similarity">
    <text evidence="2">Belongs to the SusD family.</text>
</comment>
<feature type="chain" id="PRO_5032550755" evidence="6">
    <location>
        <begin position="23"/>
        <end position="567"/>
    </location>
</feature>
<evidence type="ECO:0000259" key="7">
    <source>
        <dbReference type="Pfam" id="PF07980"/>
    </source>
</evidence>
<dbReference type="Pfam" id="PF07980">
    <property type="entry name" value="SusD_RagB"/>
    <property type="match status" value="1"/>
</dbReference>
<protein>
    <submittedName>
        <fullName evidence="9">RagB/SusD family nutrient uptake outer membrane protein</fullName>
    </submittedName>
</protein>
<dbReference type="SUPFAM" id="SSF48452">
    <property type="entry name" value="TPR-like"/>
    <property type="match status" value="1"/>
</dbReference>
<dbReference type="CDD" id="cd08977">
    <property type="entry name" value="SusD"/>
    <property type="match status" value="1"/>
</dbReference>
<keyword evidence="3 6" id="KW-0732">Signal</keyword>
<dbReference type="PROSITE" id="PS51257">
    <property type="entry name" value="PROKAR_LIPOPROTEIN"/>
    <property type="match status" value="1"/>
</dbReference>
<dbReference type="GO" id="GO:0009279">
    <property type="term" value="C:cell outer membrane"/>
    <property type="evidence" value="ECO:0007669"/>
    <property type="project" value="UniProtKB-SubCell"/>
</dbReference>
<dbReference type="RefSeq" id="WP_168738775.1">
    <property type="nucleotide sequence ID" value="NZ_JABAHZ010000002.1"/>
</dbReference>
<comment type="subcellular location">
    <subcellularLocation>
        <location evidence="1">Cell outer membrane</location>
    </subcellularLocation>
</comment>
<evidence type="ECO:0000256" key="2">
    <source>
        <dbReference type="ARBA" id="ARBA00006275"/>
    </source>
</evidence>
<dbReference type="EMBL" id="JABAHZ010000002">
    <property type="protein sequence ID" value="NLR79478.1"/>
    <property type="molecule type" value="Genomic_DNA"/>
</dbReference>
<proteinExistence type="inferred from homology"/>
<evidence type="ECO:0000256" key="3">
    <source>
        <dbReference type="ARBA" id="ARBA00022729"/>
    </source>
</evidence>
<accession>A0A847SNR8</accession>
<dbReference type="AlphaFoldDB" id="A0A847SNR8"/>
<gene>
    <name evidence="9" type="ORF">HGH91_12635</name>
</gene>
<dbReference type="Proteomes" id="UP000552864">
    <property type="component" value="Unassembled WGS sequence"/>
</dbReference>
<evidence type="ECO:0000256" key="4">
    <source>
        <dbReference type="ARBA" id="ARBA00023136"/>
    </source>
</evidence>
<keyword evidence="5" id="KW-0998">Cell outer membrane</keyword>
<name>A0A847SNR8_9BACT</name>
<evidence type="ECO:0000256" key="1">
    <source>
        <dbReference type="ARBA" id="ARBA00004442"/>
    </source>
</evidence>
<keyword evidence="10" id="KW-1185">Reference proteome</keyword>
<evidence type="ECO:0000256" key="6">
    <source>
        <dbReference type="SAM" id="SignalP"/>
    </source>
</evidence>
<keyword evidence="4" id="KW-0472">Membrane</keyword>
<dbReference type="InterPro" id="IPR012944">
    <property type="entry name" value="SusD_RagB_dom"/>
</dbReference>
<sequence>MRSQFNAIIFSILLLSTLGACKKNFLDRAATTQQQDADIFTNFATTDMVVNNLYSRIRGAYVYCGGYSMSSATDEAKDASSWMASQNFNNGSWSGSLNPIGNTWRDSYVAIRQANTILTNIVKYKTPDDANNPGFLENRVGEVYFLRAWYLSELIRQFGGAIIVTDIIDQDDKVALNKPRNKYDECVAQILSDCEEAYKRVQFAYPANQVGRVTKGACLALKSRVLLYAASPLWAIAGKNGFQADITSGAAATDPEKWRKAADAAKAVIDLKDGSNAIVYQLEPTLADRQKMFTSTTLQSREVIFERMRETNQDYDKYMFPYGSNGWSGCAPTQNIVDDYEMKNGLPITDPASGYDAARPYINRDPRFYKDITYNGATFKNRKIETFTGGKDEQSTATDHTRTGYYCRKLVDESITANQGSSTRLVHGVIFRLSEFYLSYAEALNEYDPGNADILTYVNFIRQRAGQPVIPAGLNQQQMRQRIRNERRIELAFENHRFWDVRRWKIAENTEKSMYGMKAIVDAAAPDGFRYERFKVEDRLWRNAMYVIPLPVDETLRNVNMVQNAGW</sequence>
<organism evidence="9 10">
    <name type="scientific">Chitinophaga eiseniae</name>
    <dbReference type="NCBI Taxonomy" id="634771"/>
    <lineage>
        <taxon>Bacteria</taxon>
        <taxon>Pseudomonadati</taxon>
        <taxon>Bacteroidota</taxon>
        <taxon>Chitinophagia</taxon>
        <taxon>Chitinophagales</taxon>
        <taxon>Chitinophagaceae</taxon>
        <taxon>Chitinophaga</taxon>
    </lineage>
</organism>
<feature type="domain" description="RagB/SusD" evidence="7">
    <location>
        <begin position="302"/>
        <end position="567"/>
    </location>
</feature>
<dbReference type="InterPro" id="IPR011990">
    <property type="entry name" value="TPR-like_helical_dom_sf"/>
</dbReference>
<evidence type="ECO:0000259" key="8">
    <source>
        <dbReference type="Pfam" id="PF14322"/>
    </source>
</evidence>
<dbReference type="Pfam" id="PF14322">
    <property type="entry name" value="SusD-like_3"/>
    <property type="match status" value="1"/>
</dbReference>
<dbReference type="Gene3D" id="1.25.40.390">
    <property type="match status" value="1"/>
</dbReference>
<comment type="caution">
    <text evidence="9">The sequence shown here is derived from an EMBL/GenBank/DDBJ whole genome shotgun (WGS) entry which is preliminary data.</text>
</comment>
<evidence type="ECO:0000313" key="9">
    <source>
        <dbReference type="EMBL" id="NLR79478.1"/>
    </source>
</evidence>
<dbReference type="InterPro" id="IPR033985">
    <property type="entry name" value="SusD-like_N"/>
</dbReference>
<feature type="signal peptide" evidence="6">
    <location>
        <begin position="1"/>
        <end position="22"/>
    </location>
</feature>
<evidence type="ECO:0000256" key="5">
    <source>
        <dbReference type="ARBA" id="ARBA00023237"/>
    </source>
</evidence>
<evidence type="ECO:0000313" key="10">
    <source>
        <dbReference type="Proteomes" id="UP000552864"/>
    </source>
</evidence>